<dbReference type="InterPro" id="IPR008922">
    <property type="entry name" value="Di-copper_centre_dom_sf"/>
</dbReference>
<dbReference type="InterPro" id="IPR036697">
    <property type="entry name" value="Hemocyanin_N_sf"/>
</dbReference>
<dbReference type="PANTHER" id="PTHR11511:SF4">
    <property type="entry name" value="PHENOLOXIDASE 2-RELATED"/>
    <property type="match status" value="1"/>
</dbReference>
<keyword evidence="8" id="KW-0560">Oxidoreductase</keyword>
<evidence type="ECO:0000256" key="8">
    <source>
        <dbReference type="ARBA" id="ARBA00023002"/>
    </source>
</evidence>
<evidence type="ECO:0000256" key="13">
    <source>
        <dbReference type="SAM" id="Coils"/>
    </source>
</evidence>
<evidence type="ECO:0000256" key="5">
    <source>
        <dbReference type="ARBA" id="ARBA00022588"/>
    </source>
</evidence>
<comment type="cofactor">
    <cofactor evidence="1">
        <name>Cu(2+)</name>
        <dbReference type="ChEBI" id="CHEBI:29036"/>
    </cofactor>
</comment>
<comment type="similarity">
    <text evidence="3">Belongs to the tyrosinase family.</text>
</comment>
<evidence type="ECO:0000256" key="1">
    <source>
        <dbReference type="ARBA" id="ARBA00001973"/>
    </source>
</evidence>
<dbReference type="Pfam" id="PF03723">
    <property type="entry name" value="Hemocyanin_C"/>
    <property type="match status" value="1"/>
</dbReference>
<dbReference type="FunFam" id="2.60.40.1520:FF:000001">
    <property type="entry name" value="Hemocyanin subunit 2"/>
    <property type="match status" value="1"/>
</dbReference>
<dbReference type="PROSITE" id="PS00209">
    <property type="entry name" value="HEMOCYANIN_1"/>
    <property type="match status" value="1"/>
</dbReference>
<dbReference type="Gene3D" id="2.60.40.1520">
    <property type="entry name" value="Hemocyanin, C-terminal domain"/>
    <property type="match status" value="1"/>
</dbReference>
<dbReference type="GO" id="GO:0046872">
    <property type="term" value="F:metal ion binding"/>
    <property type="evidence" value="ECO:0007669"/>
    <property type="project" value="UniProtKB-KW"/>
</dbReference>
<dbReference type="FunFam" id="1.10.1280.10:FF:000004">
    <property type="entry name" value="Hemocyanin subunit 2"/>
    <property type="match status" value="1"/>
</dbReference>
<keyword evidence="16" id="KW-1185">Reference proteome</keyword>
<dbReference type="PROSITE" id="PS00210">
    <property type="entry name" value="HEMOCYANIN_2"/>
    <property type="match status" value="1"/>
</dbReference>
<dbReference type="InterPro" id="IPR000896">
    <property type="entry name" value="Hemocyanin/hexamerin_mid_dom"/>
</dbReference>
<evidence type="ECO:0000256" key="4">
    <source>
        <dbReference type="ARBA" id="ARBA00022525"/>
    </source>
</evidence>
<dbReference type="SUPFAM" id="SSF48050">
    <property type="entry name" value="Hemocyanin, N-terminal domain"/>
    <property type="match status" value="1"/>
</dbReference>
<dbReference type="Gene3D" id="1.10.1280.10">
    <property type="entry name" value="Di-copper center containing domain from catechol oxidase"/>
    <property type="match status" value="1"/>
</dbReference>
<keyword evidence="4" id="KW-0964">Secreted</keyword>
<keyword evidence="5" id="KW-0399">Innate immunity</keyword>
<dbReference type="GO" id="GO:0006582">
    <property type="term" value="P:melanin metabolic process"/>
    <property type="evidence" value="ECO:0007669"/>
    <property type="project" value="UniProtKB-ARBA"/>
</dbReference>
<sequence>MSTTKKGLSLLFDRPREPIYKSRANKTVFSIPPEYIVNHFQPLLPHFGDDYNEEFIPIRRITIPPLGEILELQRDENFSLFIPKHRRIAGKFIDIFLAMANLDELLAVAVYAWDRVNPYLFNYALSVAILHRPDTQDFDLPPFIETFPDKYLDAKVFAKVREEMTVVPDGSRIPIKMPKDYTASDLEVEHRLAYFREDLGINLHHWHWHLVYPIEAAREVVAKNRRGELFYYMHQQIIARYNYERLCNKLERVTRLNDWTKEIEEGYFPKLDSLVAGRSWPGRFANQKIRDLNREVDQIKQDVEDLKRWSDRIYAAIHQGSVTDASGGTISLTENEGIDILGNMVESSILSPNRTFYGDLHNMGHVFISYIHDPDHRHLESFGVMGDLATAMRDPVFYRWHSYIDDIFQEYKATLPRYSENQLNYSGITVSNIEVQSEGSPNNTFNTFWQQSDVDLSRGMDFQPRGSVFVRFTHLQHQPFTYKITVNNQANGSRQGTCRIFLAPKNDEKGNPWLFRDQKTMFIELDKFTVNLKQGQNTINRASNQSSVTIPFERTFRNLDLNRPQGGEALAQFNFCGCGWPAHMLIPKGTPEGFASQLFVMISNYEDDKIDQKTDGVCNDAGSYCGIKDKLYPDRRSMGYPFDRMPRTGVDTLEQFLTPNMRVQDVTIKFSDRTVRPKQRN</sequence>
<dbReference type="GO" id="GO:0045087">
    <property type="term" value="P:innate immune response"/>
    <property type="evidence" value="ECO:0007669"/>
    <property type="project" value="UniProtKB-KW"/>
</dbReference>
<reference evidence="15" key="1">
    <citation type="journal article" date="2023" name="G3 (Bethesda)">
        <title>Whole genome assemblies of Zophobas morio and Tenebrio molitor.</title>
        <authorList>
            <person name="Kaur S."/>
            <person name="Stinson S.A."/>
            <person name="diCenzo G.C."/>
        </authorList>
    </citation>
    <scope>NUCLEOTIDE SEQUENCE</scope>
    <source>
        <strain evidence="15">QUZm001</strain>
    </source>
</reference>
<feature type="domain" description="Tyrosinase copper-binding" evidence="14">
    <location>
        <begin position="394"/>
        <end position="405"/>
    </location>
</feature>
<dbReference type="InterPro" id="IPR002227">
    <property type="entry name" value="Tyrosinase_Cu-bd"/>
</dbReference>
<evidence type="ECO:0000256" key="11">
    <source>
        <dbReference type="ARBA" id="ARBA00023157"/>
    </source>
</evidence>
<dbReference type="InterPro" id="IPR013788">
    <property type="entry name" value="Hemocyanin/hexamerin"/>
</dbReference>
<comment type="caution">
    <text evidence="15">The sequence shown here is derived from an EMBL/GenBank/DDBJ whole genome shotgun (WGS) entry which is preliminary data.</text>
</comment>
<evidence type="ECO:0000256" key="3">
    <source>
        <dbReference type="ARBA" id="ARBA00009928"/>
    </source>
</evidence>
<keyword evidence="13" id="KW-0175">Coiled coil</keyword>
<proteinExistence type="inferred from homology"/>
<dbReference type="PANTHER" id="PTHR11511">
    <property type="entry name" value="LARVAL STORAGE PROTEIN/PHENOLOXIDASE"/>
    <property type="match status" value="1"/>
</dbReference>
<dbReference type="InterPro" id="IPR005203">
    <property type="entry name" value="Hemocyanin_C"/>
</dbReference>
<organism evidence="15 16">
    <name type="scientific">Zophobas morio</name>
    <dbReference type="NCBI Taxonomy" id="2755281"/>
    <lineage>
        <taxon>Eukaryota</taxon>
        <taxon>Metazoa</taxon>
        <taxon>Ecdysozoa</taxon>
        <taxon>Arthropoda</taxon>
        <taxon>Hexapoda</taxon>
        <taxon>Insecta</taxon>
        <taxon>Pterygota</taxon>
        <taxon>Neoptera</taxon>
        <taxon>Endopterygota</taxon>
        <taxon>Coleoptera</taxon>
        <taxon>Polyphaga</taxon>
        <taxon>Cucujiformia</taxon>
        <taxon>Tenebrionidae</taxon>
        <taxon>Zophobas</taxon>
    </lineage>
</organism>
<evidence type="ECO:0000256" key="10">
    <source>
        <dbReference type="ARBA" id="ARBA00023033"/>
    </source>
</evidence>
<dbReference type="PROSITE" id="PS00498">
    <property type="entry name" value="TYROSINASE_2"/>
    <property type="match status" value="1"/>
</dbReference>
<evidence type="ECO:0000256" key="6">
    <source>
        <dbReference type="ARBA" id="ARBA00022723"/>
    </source>
</evidence>
<evidence type="ECO:0000256" key="2">
    <source>
        <dbReference type="ARBA" id="ARBA00004613"/>
    </source>
</evidence>
<protein>
    <recommendedName>
        <fullName evidence="14">Tyrosinase copper-binding domain-containing protein</fullName>
    </recommendedName>
</protein>
<gene>
    <name evidence="15" type="ORF">Zmor_016915</name>
</gene>
<dbReference type="Pfam" id="PF00372">
    <property type="entry name" value="Hemocyanin_M"/>
    <property type="match status" value="1"/>
</dbReference>
<dbReference type="GO" id="GO:0004503">
    <property type="term" value="F:tyrosinase activity"/>
    <property type="evidence" value="ECO:0007669"/>
    <property type="project" value="UniProtKB-ARBA"/>
</dbReference>
<evidence type="ECO:0000256" key="7">
    <source>
        <dbReference type="ARBA" id="ARBA00022859"/>
    </source>
</evidence>
<dbReference type="AlphaFoldDB" id="A0AA38I8F2"/>
<dbReference type="InterPro" id="IPR037020">
    <property type="entry name" value="Hemocyanin_C_sf"/>
</dbReference>
<comment type="function">
    <text evidence="12">This is a copper-containing oxidase that functions in the formation of pigments such as melanins and other polyphenolic compounds. Catalyzes the oxidation of o-diphenols (N-acetyldopamine, 4-methylcatechol and dopamine). Cannot oxidize monophenols and p-phenols (L-tyrosine, tyramine, gentisic acid and hydroquinone). Binds to the surface of hemocytes and is involved in hemocyte melanization. Activation of the enzyme in response to bacterial lipopolysaccharides (LPS) suggests it may play a role in innate immunity.</text>
</comment>
<dbReference type="SUPFAM" id="SSF48056">
    <property type="entry name" value="Di-copper centre-containing domain"/>
    <property type="match status" value="1"/>
</dbReference>
<dbReference type="Gene3D" id="1.20.1370.10">
    <property type="entry name" value="Hemocyanin, N-terminal domain"/>
    <property type="match status" value="1"/>
</dbReference>
<dbReference type="InterPro" id="IPR014756">
    <property type="entry name" value="Ig_E-set"/>
</dbReference>
<evidence type="ECO:0000259" key="14">
    <source>
        <dbReference type="PROSITE" id="PS00498"/>
    </source>
</evidence>
<dbReference type="InterPro" id="IPR005204">
    <property type="entry name" value="Hemocyanin_N"/>
</dbReference>
<keyword evidence="10" id="KW-0503">Monooxygenase</keyword>
<dbReference type="Proteomes" id="UP001168821">
    <property type="component" value="Unassembled WGS sequence"/>
</dbReference>
<keyword evidence="7" id="KW-0391">Immunity</keyword>
<dbReference type="SUPFAM" id="SSF81296">
    <property type="entry name" value="E set domains"/>
    <property type="match status" value="1"/>
</dbReference>
<keyword evidence="6" id="KW-0479">Metal-binding</keyword>
<name>A0AA38I8F2_9CUCU</name>
<comment type="subcellular location">
    <subcellularLocation>
        <location evidence="2">Secreted</location>
    </subcellularLocation>
</comment>
<evidence type="ECO:0000256" key="12">
    <source>
        <dbReference type="ARBA" id="ARBA00053160"/>
    </source>
</evidence>
<evidence type="ECO:0000313" key="16">
    <source>
        <dbReference type="Proteomes" id="UP001168821"/>
    </source>
</evidence>
<dbReference type="PRINTS" id="PR00187">
    <property type="entry name" value="HAEMOCYANIN"/>
</dbReference>
<accession>A0AA38I8F2</accession>
<keyword evidence="9" id="KW-0186">Copper</keyword>
<keyword evidence="11" id="KW-1015">Disulfide bond</keyword>
<dbReference type="Pfam" id="PF03722">
    <property type="entry name" value="Hemocyanin_N"/>
    <property type="match status" value="1"/>
</dbReference>
<feature type="coiled-coil region" evidence="13">
    <location>
        <begin position="282"/>
        <end position="309"/>
    </location>
</feature>
<evidence type="ECO:0000256" key="9">
    <source>
        <dbReference type="ARBA" id="ARBA00023008"/>
    </source>
</evidence>
<dbReference type="EMBL" id="JALNTZ010000005">
    <property type="protein sequence ID" value="KAJ3650836.1"/>
    <property type="molecule type" value="Genomic_DNA"/>
</dbReference>
<dbReference type="GO" id="GO:0005576">
    <property type="term" value="C:extracellular region"/>
    <property type="evidence" value="ECO:0007669"/>
    <property type="project" value="UniProtKB-SubCell"/>
</dbReference>
<evidence type="ECO:0000313" key="15">
    <source>
        <dbReference type="EMBL" id="KAJ3650836.1"/>
    </source>
</evidence>